<reference evidence="2 3" key="1">
    <citation type="journal article" date="2015" name="Sci. Rep.">
        <title>The power of single molecule real-time sequencing technology in the de novo assembly of a eukaryotic genome.</title>
        <authorList>
            <person name="Sakai H."/>
            <person name="Naito K."/>
            <person name="Ogiso-Tanaka E."/>
            <person name="Takahashi Y."/>
            <person name="Iseki K."/>
            <person name="Muto C."/>
            <person name="Satou K."/>
            <person name="Teruya K."/>
            <person name="Shiroma A."/>
            <person name="Shimoji M."/>
            <person name="Hirano T."/>
            <person name="Itoh T."/>
            <person name="Kaga A."/>
            <person name="Tomooka N."/>
        </authorList>
    </citation>
    <scope>NUCLEOTIDE SEQUENCE [LARGE SCALE GENOMIC DNA]</scope>
    <source>
        <strain evidence="3">cv. Shumari</strain>
    </source>
</reference>
<evidence type="ECO:0000313" key="3">
    <source>
        <dbReference type="Proteomes" id="UP000291084"/>
    </source>
</evidence>
<dbReference type="GO" id="GO:0007076">
    <property type="term" value="P:mitotic chromosome condensation"/>
    <property type="evidence" value="ECO:0007669"/>
    <property type="project" value="InterPro"/>
</dbReference>
<dbReference type="GO" id="GO:0000793">
    <property type="term" value="C:condensed chromosome"/>
    <property type="evidence" value="ECO:0007669"/>
    <property type="project" value="TreeGrafter"/>
</dbReference>
<accession>A0A0S3SW90</accession>
<keyword evidence="1" id="KW-0472">Membrane</keyword>
<feature type="transmembrane region" description="Helical" evidence="1">
    <location>
        <begin position="173"/>
        <end position="206"/>
    </location>
</feature>
<dbReference type="PANTHER" id="PTHR14418:SF5">
    <property type="entry name" value="CONDENSIN COMPLEX SUBUNIT 3"/>
    <property type="match status" value="1"/>
</dbReference>
<dbReference type="Proteomes" id="UP000291084">
    <property type="component" value="Chromosome 9"/>
</dbReference>
<keyword evidence="1" id="KW-0812">Transmembrane</keyword>
<dbReference type="InterPro" id="IPR027165">
    <property type="entry name" value="CND3"/>
</dbReference>
<proteinExistence type="predicted"/>
<name>A0A0S3SW90_PHAAN</name>
<organism evidence="2 3">
    <name type="scientific">Vigna angularis var. angularis</name>
    <dbReference type="NCBI Taxonomy" id="157739"/>
    <lineage>
        <taxon>Eukaryota</taxon>
        <taxon>Viridiplantae</taxon>
        <taxon>Streptophyta</taxon>
        <taxon>Embryophyta</taxon>
        <taxon>Tracheophyta</taxon>
        <taxon>Spermatophyta</taxon>
        <taxon>Magnoliopsida</taxon>
        <taxon>eudicotyledons</taxon>
        <taxon>Gunneridae</taxon>
        <taxon>Pentapetalae</taxon>
        <taxon>rosids</taxon>
        <taxon>fabids</taxon>
        <taxon>Fabales</taxon>
        <taxon>Fabaceae</taxon>
        <taxon>Papilionoideae</taxon>
        <taxon>50 kb inversion clade</taxon>
        <taxon>NPAAA clade</taxon>
        <taxon>indigoferoid/millettioid clade</taxon>
        <taxon>Phaseoleae</taxon>
        <taxon>Vigna</taxon>
    </lineage>
</organism>
<dbReference type="EMBL" id="AP015042">
    <property type="protein sequence ID" value="BAT97126.1"/>
    <property type="molecule type" value="Genomic_DNA"/>
</dbReference>
<protein>
    <submittedName>
        <fullName evidence="2">Uncharacterized protein</fullName>
    </submittedName>
</protein>
<gene>
    <name evidence="2" type="primary">Vigan.09G048400</name>
    <name evidence="2" type="ORF">VIGAN_09048400</name>
</gene>
<evidence type="ECO:0000256" key="1">
    <source>
        <dbReference type="SAM" id="Phobius"/>
    </source>
</evidence>
<sequence length="235" mass="26085">MTSVESLQHSGSTFFSSSKLYGGSATHLEAIDAEIAVILDEARTSYATHNRKLISLLRAKSSSSVFFSAFSRTLTPLIDFQRRLASVERVVSFVYALAASASDEFLDCFLKFLLAAATTYNKTSRFRACQIVFEMTIDEVKRTAQQQMNRALKDHASNGNKFYKMPNNACNHFHLVVVHLVVAGVVVAVLEVAVLEVAVLVGLYWVRHFELEDFEGLKIVVQPQRLKAEGMAGGR</sequence>
<dbReference type="AlphaFoldDB" id="A0A0S3SW90"/>
<dbReference type="PANTHER" id="PTHR14418">
    <property type="entry name" value="CONDENSIN COMPLEX SUBUNIT 3-RELATED"/>
    <property type="match status" value="1"/>
</dbReference>
<keyword evidence="3" id="KW-1185">Reference proteome</keyword>
<dbReference type="GO" id="GO:0000796">
    <property type="term" value="C:condensin complex"/>
    <property type="evidence" value="ECO:0007669"/>
    <property type="project" value="InterPro"/>
</dbReference>
<evidence type="ECO:0000313" key="2">
    <source>
        <dbReference type="EMBL" id="BAT97126.1"/>
    </source>
</evidence>
<keyword evidence="1" id="KW-1133">Transmembrane helix</keyword>